<feature type="domain" description="Reverse transcriptase zinc-binding" evidence="1">
    <location>
        <begin position="35"/>
        <end position="117"/>
    </location>
</feature>
<organism evidence="2 3">
    <name type="scientific">Actinidia rufa</name>
    <dbReference type="NCBI Taxonomy" id="165716"/>
    <lineage>
        <taxon>Eukaryota</taxon>
        <taxon>Viridiplantae</taxon>
        <taxon>Streptophyta</taxon>
        <taxon>Embryophyta</taxon>
        <taxon>Tracheophyta</taxon>
        <taxon>Spermatophyta</taxon>
        <taxon>Magnoliopsida</taxon>
        <taxon>eudicotyledons</taxon>
        <taxon>Gunneridae</taxon>
        <taxon>Pentapetalae</taxon>
        <taxon>asterids</taxon>
        <taxon>Ericales</taxon>
        <taxon>Actinidiaceae</taxon>
        <taxon>Actinidia</taxon>
    </lineage>
</organism>
<protein>
    <recommendedName>
        <fullName evidence="1">Reverse transcriptase zinc-binding domain-containing protein</fullName>
    </recommendedName>
</protein>
<dbReference type="EMBL" id="BJWL01000017">
    <property type="protein sequence ID" value="GFZ05500.1"/>
    <property type="molecule type" value="Genomic_DNA"/>
</dbReference>
<evidence type="ECO:0000313" key="2">
    <source>
        <dbReference type="EMBL" id="GFZ05500.1"/>
    </source>
</evidence>
<dbReference type="InterPro" id="IPR026960">
    <property type="entry name" value="RVT-Znf"/>
</dbReference>
<proteinExistence type="predicted"/>
<dbReference type="AlphaFoldDB" id="A0A7J0G3Z3"/>
<evidence type="ECO:0000259" key="1">
    <source>
        <dbReference type="Pfam" id="PF13966"/>
    </source>
</evidence>
<dbReference type="PANTHER" id="PTHR33116:SF84">
    <property type="entry name" value="RNA-DIRECTED DNA POLYMERASE"/>
    <property type="match status" value="1"/>
</dbReference>
<gene>
    <name evidence="2" type="ORF">Acr_17g0010720</name>
</gene>
<sequence length="235" mass="26971">MMKQVLLIRDKIFAMERSMQAASNRMGQWVLEGRFCSKSAYEFFRLRREIITQPKMVWSSCIMPKNSFILWLGLKDRLLTRDKIQEFSEDKSCPLCTNLDESVDHLFFQCNVAKQVWLCVKQWLGISRSMSTLKAASKWIFKEAKGTWIQAKAKKIGLACVVYYIWEARNERIFKGNLMVLLLNSLIHALFLDDGCCGFCSENLVMCYGLSPEAGPVLMLLLGDGTCCKFVIGPF</sequence>
<reference evidence="2 3" key="1">
    <citation type="submission" date="2019-07" db="EMBL/GenBank/DDBJ databases">
        <title>De Novo Assembly of kiwifruit Actinidia rufa.</title>
        <authorList>
            <person name="Sugita-Konishi S."/>
            <person name="Sato K."/>
            <person name="Mori E."/>
            <person name="Abe Y."/>
            <person name="Kisaki G."/>
            <person name="Hamano K."/>
            <person name="Suezawa K."/>
            <person name="Otani M."/>
            <person name="Fukuda T."/>
            <person name="Manabe T."/>
            <person name="Gomi K."/>
            <person name="Tabuchi M."/>
            <person name="Akimitsu K."/>
            <person name="Kataoka I."/>
        </authorList>
    </citation>
    <scope>NUCLEOTIDE SEQUENCE [LARGE SCALE GENOMIC DNA]</scope>
    <source>
        <strain evidence="3">cv. Fuchu</strain>
    </source>
</reference>
<dbReference type="OrthoDB" id="1622315at2759"/>
<accession>A0A7J0G3Z3</accession>
<comment type="caution">
    <text evidence="2">The sequence shown here is derived from an EMBL/GenBank/DDBJ whole genome shotgun (WGS) entry which is preliminary data.</text>
</comment>
<evidence type="ECO:0000313" key="3">
    <source>
        <dbReference type="Proteomes" id="UP000585474"/>
    </source>
</evidence>
<dbReference type="PANTHER" id="PTHR33116">
    <property type="entry name" value="REVERSE TRANSCRIPTASE ZINC-BINDING DOMAIN-CONTAINING PROTEIN-RELATED-RELATED"/>
    <property type="match status" value="1"/>
</dbReference>
<keyword evidence="3" id="KW-1185">Reference proteome</keyword>
<dbReference type="Pfam" id="PF13966">
    <property type="entry name" value="zf-RVT"/>
    <property type="match status" value="1"/>
</dbReference>
<name>A0A7J0G3Z3_9ERIC</name>
<dbReference type="Proteomes" id="UP000585474">
    <property type="component" value="Unassembled WGS sequence"/>
</dbReference>